<dbReference type="NCBIfam" id="TIGR00208">
    <property type="entry name" value="fliS"/>
    <property type="match status" value="1"/>
</dbReference>
<dbReference type="RefSeq" id="WP_052217330.1">
    <property type="nucleotide sequence ID" value="NZ_LGTE01000006.1"/>
</dbReference>
<evidence type="ECO:0000256" key="3">
    <source>
        <dbReference type="ARBA" id="ARBA00022490"/>
    </source>
</evidence>
<sequence length="137" mass="15688">MQVNPYSQYKQISVQTASPEQLVVMLYDGAIKFLHQAREAVFRKNMEDANKYIGKTQDIINELMVSLDLSVGEIAFNLRNIYDYWNRRLVQANIKKDPDIITEVLGQVQELREVWAEAAVKCKERKNLVAGGVNIEG</sequence>
<evidence type="ECO:0000256" key="5">
    <source>
        <dbReference type="ARBA" id="ARBA00023186"/>
    </source>
</evidence>
<dbReference type="Pfam" id="PF02561">
    <property type="entry name" value="FliS"/>
    <property type="match status" value="1"/>
</dbReference>
<proteinExistence type="inferred from homology"/>
<keyword evidence="3 6" id="KW-0963">Cytoplasm</keyword>
<evidence type="ECO:0000256" key="2">
    <source>
        <dbReference type="ARBA" id="ARBA00008787"/>
    </source>
</evidence>
<dbReference type="GO" id="GO:0071973">
    <property type="term" value="P:bacterial-type flagellum-dependent cell motility"/>
    <property type="evidence" value="ECO:0007669"/>
    <property type="project" value="TreeGrafter"/>
</dbReference>
<evidence type="ECO:0000256" key="6">
    <source>
        <dbReference type="PIRNR" id="PIRNR039090"/>
    </source>
</evidence>
<dbReference type="Gene3D" id="1.20.120.340">
    <property type="entry name" value="Flagellar protein FliS"/>
    <property type="match status" value="1"/>
</dbReference>
<evidence type="ECO:0000256" key="4">
    <source>
        <dbReference type="ARBA" id="ARBA00022795"/>
    </source>
</evidence>
<dbReference type="Proteomes" id="UP000037175">
    <property type="component" value="Unassembled WGS sequence"/>
</dbReference>
<organism evidence="7 8">
    <name type="scientific">Thermincola ferriacetica</name>
    <dbReference type="NCBI Taxonomy" id="281456"/>
    <lineage>
        <taxon>Bacteria</taxon>
        <taxon>Bacillati</taxon>
        <taxon>Bacillota</taxon>
        <taxon>Clostridia</taxon>
        <taxon>Eubacteriales</taxon>
        <taxon>Thermincolaceae</taxon>
        <taxon>Thermincola</taxon>
    </lineage>
</organism>
<dbReference type="SUPFAM" id="SSF101116">
    <property type="entry name" value="Flagellar export chaperone FliS"/>
    <property type="match status" value="1"/>
</dbReference>
<dbReference type="PANTHER" id="PTHR34773">
    <property type="entry name" value="FLAGELLAR SECRETION CHAPERONE FLIS"/>
    <property type="match status" value="1"/>
</dbReference>
<keyword evidence="4 6" id="KW-1005">Bacterial flagellum biogenesis</keyword>
<dbReference type="InterPro" id="IPR036584">
    <property type="entry name" value="FliS_sf"/>
</dbReference>
<comment type="subcellular location">
    <subcellularLocation>
        <location evidence="1 6">Cytoplasm</location>
        <location evidence="1 6">Cytosol</location>
    </subcellularLocation>
</comment>
<reference evidence="8" key="1">
    <citation type="submission" date="2015-07" db="EMBL/GenBank/DDBJ databases">
        <title>Complete Genome of Thermincola ferriacetica strain Z-0001T.</title>
        <authorList>
            <person name="Lusk B."/>
            <person name="Badalamenti J.P."/>
            <person name="Parameswaran P."/>
            <person name="Bond D.R."/>
            <person name="Torres C.I."/>
        </authorList>
    </citation>
    <scope>NUCLEOTIDE SEQUENCE [LARGE SCALE GENOMIC DNA]</scope>
    <source>
        <strain evidence="8">Z-0001</strain>
    </source>
</reference>
<keyword evidence="7" id="KW-0966">Cell projection</keyword>
<dbReference type="GO" id="GO:0044780">
    <property type="term" value="P:bacterial-type flagellum assembly"/>
    <property type="evidence" value="ECO:0007669"/>
    <property type="project" value="InterPro"/>
</dbReference>
<evidence type="ECO:0000313" key="7">
    <source>
        <dbReference type="EMBL" id="KNZ70115.1"/>
    </source>
</evidence>
<keyword evidence="8" id="KW-1185">Reference proteome</keyword>
<dbReference type="PIRSF" id="PIRSF039090">
    <property type="entry name" value="Flis"/>
    <property type="match status" value="1"/>
</dbReference>
<dbReference type="PATRIC" id="fig|281456.6.peg.1330"/>
<protein>
    <recommendedName>
        <fullName evidence="6">Flagellar secretion chaperone FliS</fullName>
    </recommendedName>
</protein>
<gene>
    <name evidence="7" type="ORF">Tfer_1256</name>
</gene>
<evidence type="ECO:0000256" key="1">
    <source>
        <dbReference type="ARBA" id="ARBA00004514"/>
    </source>
</evidence>
<accession>A0A0L6W3K1</accession>
<dbReference type="EMBL" id="LGTE01000006">
    <property type="protein sequence ID" value="KNZ70115.1"/>
    <property type="molecule type" value="Genomic_DNA"/>
</dbReference>
<name>A0A0L6W3K1_9FIRM</name>
<comment type="similarity">
    <text evidence="2 6">Belongs to the FliS family.</text>
</comment>
<dbReference type="AlphaFoldDB" id="A0A0L6W3K1"/>
<dbReference type="PANTHER" id="PTHR34773:SF1">
    <property type="entry name" value="FLAGELLAR SECRETION CHAPERONE FLIS"/>
    <property type="match status" value="1"/>
</dbReference>
<dbReference type="CDD" id="cd16098">
    <property type="entry name" value="FliS"/>
    <property type="match status" value="1"/>
</dbReference>
<keyword evidence="7" id="KW-0282">Flagellum</keyword>
<comment type="caution">
    <text evidence="7">The sequence shown here is derived from an EMBL/GenBank/DDBJ whole genome shotgun (WGS) entry which is preliminary data.</text>
</comment>
<keyword evidence="5" id="KW-0143">Chaperone</keyword>
<dbReference type="InterPro" id="IPR003713">
    <property type="entry name" value="FliS"/>
</dbReference>
<evidence type="ECO:0000313" key="8">
    <source>
        <dbReference type="Proteomes" id="UP000037175"/>
    </source>
</evidence>
<keyword evidence="7" id="KW-0969">Cilium</keyword>
<dbReference type="GO" id="GO:0005829">
    <property type="term" value="C:cytosol"/>
    <property type="evidence" value="ECO:0007669"/>
    <property type="project" value="UniProtKB-SubCell"/>
</dbReference>